<keyword evidence="3" id="KW-1185">Reference proteome</keyword>
<dbReference type="Proteomes" id="UP001500975">
    <property type="component" value="Unassembled WGS sequence"/>
</dbReference>
<comment type="caution">
    <text evidence="2">The sequence shown here is derived from an EMBL/GenBank/DDBJ whole genome shotgun (WGS) entry which is preliminary data.</text>
</comment>
<dbReference type="EMBL" id="BAABGJ010000020">
    <property type="protein sequence ID" value="GAA4342324.1"/>
    <property type="molecule type" value="Genomic_DNA"/>
</dbReference>
<evidence type="ECO:0000313" key="2">
    <source>
        <dbReference type="EMBL" id="GAA4342324.1"/>
    </source>
</evidence>
<feature type="region of interest" description="Disordered" evidence="1">
    <location>
        <begin position="54"/>
        <end position="73"/>
    </location>
</feature>
<evidence type="ECO:0000313" key="3">
    <source>
        <dbReference type="Proteomes" id="UP001500975"/>
    </source>
</evidence>
<proteinExistence type="predicted"/>
<name>A0ABP8HPQ4_9BURK</name>
<organism evidence="2 3">
    <name type="scientific">Variovorax defluvii</name>
    <dbReference type="NCBI Taxonomy" id="913761"/>
    <lineage>
        <taxon>Bacteria</taxon>
        <taxon>Pseudomonadati</taxon>
        <taxon>Pseudomonadota</taxon>
        <taxon>Betaproteobacteria</taxon>
        <taxon>Burkholderiales</taxon>
        <taxon>Comamonadaceae</taxon>
        <taxon>Variovorax</taxon>
    </lineage>
</organism>
<evidence type="ECO:0000256" key="1">
    <source>
        <dbReference type="SAM" id="MobiDB-lite"/>
    </source>
</evidence>
<accession>A0ABP8HPQ4</accession>
<dbReference type="RefSeq" id="WP_345538073.1">
    <property type="nucleotide sequence ID" value="NZ_BAABGJ010000020.1"/>
</dbReference>
<sequence>MSTKAARREYLQAVAEFQRACRDFSAGMTRVLEPPPTEPASEEVGWIVRAIGTSKPPKRAPRTRAMGSAEKKA</sequence>
<gene>
    <name evidence="2" type="ORF">GCM10023165_23960</name>
</gene>
<protein>
    <submittedName>
        <fullName evidence="2">Uncharacterized protein</fullName>
    </submittedName>
</protein>
<reference evidence="3" key="1">
    <citation type="journal article" date="2019" name="Int. J. Syst. Evol. Microbiol.">
        <title>The Global Catalogue of Microorganisms (GCM) 10K type strain sequencing project: providing services to taxonomists for standard genome sequencing and annotation.</title>
        <authorList>
            <consortium name="The Broad Institute Genomics Platform"/>
            <consortium name="The Broad Institute Genome Sequencing Center for Infectious Disease"/>
            <person name="Wu L."/>
            <person name="Ma J."/>
        </authorList>
    </citation>
    <scope>NUCLEOTIDE SEQUENCE [LARGE SCALE GENOMIC DNA]</scope>
    <source>
        <strain evidence="3">JCM 17804</strain>
    </source>
</reference>